<comment type="caution">
    <text evidence="2">The sequence shown here is derived from an EMBL/GenBank/DDBJ whole genome shotgun (WGS) entry which is preliminary data.</text>
</comment>
<reference evidence="2 3" key="1">
    <citation type="submission" date="2021-06" db="EMBL/GenBank/DDBJ databases">
        <authorList>
            <person name="Palmer J.M."/>
        </authorList>
    </citation>
    <scope>NUCLEOTIDE SEQUENCE [LARGE SCALE GENOMIC DNA]</scope>
    <source>
        <strain evidence="2 3">CL_MEX2019</strain>
        <tissue evidence="2">Muscle</tissue>
    </source>
</reference>
<feature type="region of interest" description="Disordered" evidence="1">
    <location>
        <begin position="54"/>
        <end position="110"/>
    </location>
</feature>
<protein>
    <submittedName>
        <fullName evidence="2">Uncharacterized protein</fullName>
    </submittedName>
</protein>
<evidence type="ECO:0000313" key="3">
    <source>
        <dbReference type="Proteomes" id="UP001352852"/>
    </source>
</evidence>
<organism evidence="2 3">
    <name type="scientific">Characodon lateralis</name>
    <dbReference type="NCBI Taxonomy" id="208331"/>
    <lineage>
        <taxon>Eukaryota</taxon>
        <taxon>Metazoa</taxon>
        <taxon>Chordata</taxon>
        <taxon>Craniata</taxon>
        <taxon>Vertebrata</taxon>
        <taxon>Euteleostomi</taxon>
        <taxon>Actinopterygii</taxon>
        <taxon>Neopterygii</taxon>
        <taxon>Teleostei</taxon>
        <taxon>Neoteleostei</taxon>
        <taxon>Acanthomorphata</taxon>
        <taxon>Ovalentaria</taxon>
        <taxon>Atherinomorphae</taxon>
        <taxon>Cyprinodontiformes</taxon>
        <taxon>Goodeidae</taxon>
        <taxon>Characodon</taxon>
    </lineage>
</organism>
<name>A0ABU7DGI1_9TELE</name>
<proteinExistence type="predicted"/>
<sequence>MPRLFSLQTPPPAPLVEARGILRPVERDKVPLACPGPSPRLTPRGTCLGHLLREASRGQPKQMPEPPQLTPFDVEEQQFYSKLLSNDRGPHPISKLVPGHPAEKDHFSRF</sequence>
<gene>
    <name evidence="2" type="ORF">CHARACLAT_013499</name>
</gene>
<accession>A0ABU7DGI1</accession>
<feature type="compositionally biased region" description="Basic and acidic residues" evidence="1">
    <location>
        <begin position="101"/>
        <end position="110"/>
    </location>
</feature>
<evidence type="ECO:0000256" key="1">
    <source>
        <dbReference type="SAM" id="MobiDB-lite"/>
    </source>
</evidence>
<keyword evidence="3" id="KW-1185">Reference proteome</keyword>
<evidence type="ECO:0000313" key="2">
    <source>
        <dbReference type="EMBL" id="MED6274144.1"/>
    </source>
</evidence>
<dbReference type="Proteomes" id="UP001352852">
    <property type="component" value="Unassembled WGS sequence"/>
</dbReference>
<dbReference type="EMBL" id="JAHUTJ010025567">
    <property type="protein sequence ID" value="MED6274144.1"/>
    <property type="molecule type" value="Genomic_DNA"/>
</dbReference>